<keyword evidence="4" id="KW-1185">Reference proteome</keyword>
<organism evidence="3 4">
    <name type="scientific">Sporichthya brevicatena</name>
    <dbReference type="NCBI Taxonomy" id="171442"/>
    <lineage>
        <taxon>Bacteria</taxon>
        <taxon>Bacillati</taxon>
        <taxon>Actinomycetota</taxon>
        <taxon>Actinomycetes</taxon>
        <taxon>Sporichthyales</taxon>
        <taxon>Sporichthyaceae</taxon>
        <taxon>Sporichthya</taxon>
    </lineage>
</organism>
<dbReference type="PANTHER" id="PTHR10566">
    <property type="entry name" value="CHAPERONE-ACTIVITY OF BC1 COMPLEX CABC1 -RELATED"/>
    <property type="match status" value="1"/>
</dbReference>
<dbReference type="SUPFAM" id="SSF56112">
    <property type="entry name" value="Protein kinase-like (PK-like)"/>
    <property type="match status" value="1"/>
</dbReference>
<protein>
    <submittedName>
        <fullName evidence="3">AarF/UbiB family protein</fullName>
    </submittedName>
</protein>
<dbReference type="RefSeq" id="WP_344605956.1">
    <property type="nucleotide sequence ID" value="NZ_BAAAHE010000023.1"/>
</dbReference>
<evidence type="ECO:0000313" key="4">
    <source>
        <dbReference type="Proteomes" id="UP001500957"/>
    </source>
</evidence>
<dbReference type="Pfam" id="PF03109">
    <property type="entry name" value="ABC1"/>
    <property type="match status" value="1"/>
</dbReference>
<dbReference type="EMBL" id="BAAAHE010000023">
    <property type="protein sequence ID" value="GAA0624141.1"/>
    <property type="molecule type" value="Genomic_DNA"/>
</dbReference>
<evidence type="ECO:0000259" key="2">
    <source>
        <dbReference type="PROSITE" id="PS50011"/>
    </source>
</evidence>
<reference evidence="3 4" key="1">
    <citation type="journal article" date="2019" name="Int. J. Syst. Evol. Microbiol.">
        <title>The Global Catalogue of Microorganisms (GCM) 10K type strain sequencing project: providing services to taxonomists for standard genome sequencing and annotation.</title>
        <authorList>
            <consortium name="The Broad Institute Genomics Platform"/>
            <consortium name="The Broad Institute Genome Sequencing Center for Infectious Disease"/>
            <person name="Wu L."/>
            <person name="Ma J."/>
        </authorList>
    </citation>
    <scope>NUCLEOTIDE SEQUENCE [LARGE SCALE GENOMIC DNA]</scope>
    <source>
        <strain evidence="3 4">JCM 10671</strain>
    </source>
</reference>
<dbReference type="InterPro" id="IPR004147">
    <property type="entry name" value="ABC1_dom"/>
</dbReference>
<comment type="caution">
    <text evidence="3">The sequence shown here is derived from an EMBL/GenBank/DDBJ whole genome shotgun (WGS) entry which is preliminary data.</text>
</comment>
<proteinExistence type="inferred from homology"/>
<evidence type="ECO:0000313" key="3">
    <source>
        <dbReference type="EMBL" id="GAA0624141.1"/>
    </source>
</evidence>
<dbReference type="PANTHER" id="PTHR10566:SF113">
    <property type="entry name" value="PROTEIN ACTIVITY OF BC1 COMPLEX KINASE 7, CHLOROPLASTIC"/>
    <property type="match status" value="1"/>
</dbReference>
<gene>
    <name evidence="3" type="ORF">GCM10009547_29100</name>
</gene>
<feature type="domain" description="Protein kinase" evidence="2">
    <location>
        <begin position="113"/>
        <end position="442"/>
    </location>
</feature>
<dbReference type="CDD" id="cd05121">
    <property type="entry name" value="ABC1_ADCK3-like"/>
    <property type="match status" value="1"/>
</dbReference>
<comment type="similarity">
    <text evidence="1">Belongs to the protein kinase superfamily. ADCK protein kinase family.</text>
</comment>
<dbReference type="InterPro" id="IPR011009">
    <property type="entry name" value="Kinase-like_dom_sf"/>
</dbReference>
<dbReference type="InterPro" id="IPR050154">
    <property type="entry name" value="UbiB_kinase"/>
</dbReference>
<dbReference type="PROSITE" id="PS50011">
    <property type="entry name" value="PROTEIN_KINASE_DOM"/>
    <property type="match status" value="1"/>
</dbReference>
<name>A0ABN1GZ22_9ACTN</name>
<dbReference type="InterPro" id="IPR000719">
    <property type="entry name" value="Prot_kinase_dom"/>
</dbReference>
<accession>A0ABN1GZ22</accession>
<dbReference type="Proteomes" id="UP001500957">
    <property type="component" value="Unassembled WGS sequence"/>
</dbReference>
<evidence type="ECO:0000256" key="1">
    <source>
        <dbReference type="ARBA" id="ARBA00009670"/>
    </source>
</evidence>
<dbReference type="Gene3D" id="1.10.510.10">
    <property type="entry name" value="Transferase(Phosphotransferase) domain 1"/>
    <property type="match status" value="1"/>
</dbReference>
<sequence>MKRQRVTEVARILGELLTSEATRQARRIRRTDVDPLVAERERARALREALEGLGPLYIKMGQVLSTRPDMVSPTIIEALQDLHEEVMVRPFDEFEHVLVKNLGPDWRTRFATIETERPLGAASMAQVYAGTLHDGREVVVKVLRPHVAAQARLDMEILAQAVRLVMRRFPVQAELFQPEAMLESIFVAMRPEIDFTVEAANIEAFQKYTRDYKHLTVPDVVEVTKEVLIMTRAPGRSIRSADLTQFSGEERRAIARDASELLFRGFLVDGVFHADPHPGNIFVAVGEPATLIDFGMIGRIDRRTALGYTRFMLAMALNDGQAAGRAVVEMSTLTTRSDVPGFLNDMGRWVPSVVNLSLDNAEFGATFNQFLIFCSKRGIAVNPAVALFGKASANLEGTLRAIAPELTPVEVFREVMGDVLRDQAKGMAAGGELMRLANETFIAAYSLPEQARYLAQSVFDGQFVLRTRDDALLIAQDREDARAKKMRRLILGLGAAALWVNYRNKN</sequence>